<evidence type="ECO:0000313" key="1">
    <source>
        <dbReference type="EMBL" id="MCR0983226.1"/>
    </source>
</evidence>
<dbReference type="EMBL" id="JANJOU010000010">
    <property type="protein sequence ID" value="MCR0983226.1"/>
    <property type="molecule type" value="Genomic_DNA"/>
</dbReference>
<dbReference type="RefSeq" id="WP_257716891.1">
    <property type="nucleotide sequence ID" value="NZ_JANJOU010000010.1"/>
</dbReference>
<reference evidence="1 2" key="1">
    <citation type="submission" date="2022-06" db="EMBL/GenBank/DDBJ databases">
        <title>Roseomonas CN29.</title>
        <authorList>
            <person name="Cheng Y."/>
            <person name="He X."/>
        </authorList>
    </citation>
    <scope>NUCLEOTIDE SEQUENCE [LARGE SCALE GENOMIC DNA]</scope>
    <source>
        <strain evidence="1 2">CN29</strain>
    </source>
</reference>
<comment type="caution">
    <text evidence="1">The sequence shown here is derived from an EMBL/GenBank/DDBJ whole genome shotgun (WGS) entry which is preliminary data.</text>
</comment>
<keyword evidence="2" id="KW-1185">Reference proteome</keyword>
<dbReference type="InterPro" id="IPR016053">
    <property type="entry name" value="Haem_Oase-like"/>
</dbReference>
<accession>A0ABT1X535</accession>
<dbReference type="Pfam" id="PF01126">
    <property type="entry name" value="Heme_oxygenase"/>
    <property type="match status" value="1"/>
</dbReference>
<organism evidence="1 2">
    <name type="scientific">Roseomonas populi</name>
    <dbReference type="NCBI Taxonomy" id="3121582"/>
    <lineage>
        <taxon>Bacteria</taxon>
        <taxon>Pseudomonadati</taxon>
        <taxon>Pseudomonadota</taxon>
        <taxon>Alphaproteobacteria</taxon>
        <taxon>Acetobacterales</taxon>
        <taxon>Roseomonadaceae</taxon>
        <taxon>Roseomonas</taxon>
    </lineage>
</organism>
<dbReference type="SUPFAM" id="SSF48613">
    <property type="entry name" value="Heme oxygenase-like"/>
    <property type="match status" value="1"/>
</dbReference>
<proteinExistence type="predicted"/>
<dbReference type="Gene3D" id="1.20.910.10">
    <property type="entry name" value="Heme oxygenase-like"/>
    <property type="match status" value="1"/>
</dbReference>
<dbReference type="InterPro" id="IPR016084">
    <property type="entry name" value="Haem_Oase-like_multi-hlx"/>
</dbReference>
<evidence type="ECO:0000313" key="2">
    <source>
        <dbReference type="Proteomes" id="UP001524642"/>
    </source>
</evidence>
<name>A0ABT1X535_9PROT</name>
<sequence length="184" mass="20370">MSIAADISIRDRLRAETRPDHDRLENGLRLADPGLTPARYRAVLERFYGFWAGWEPRLAAALGDDAFFAPRRRLYLLQDDLRALGIRPEGLPACLPPPLRDRGEAMGSLYVMEGSTLGGRVILKRLDEIGLAEGARSYFAGHGEATGAMWRSFLARLEAEPDAEAVLRGAKDTFATLADWMLEG</sequence>
<dbReference type="CDD" id="cd19166">
    <property type="entry name" value="HemeO-bac"/>
    <property type="match status" value="1"/>
</dbReference>
<dbReference type="Proteomes" id="UP001524642">
    <property type="component" value="Unassembled WGS sequence"/>
</dbReference>
<gene>
    <name evidence="1" type="ORF">NRP21_14315</name>
</gene>
<protein>
    <submittedName>
        <fullName evidence="1">Biliverdin-producing heme oxygenase</fullName>
    </submittedName>
</protein>